<comment type="caution">
    <text evidence="2">The sequence shown here is derived from an EMBL/GenBank/DDBJ whole genome shotgun (WGS) entry which is preliminary data.</text>
</comment>
<gene>
    <name evidence="2" type="ORF">PVK06_003221</name>
</gene>
<accession>A0ABR0R5Z1</accession>
<proteinExistence type="predicted"/>
<sequence>MPPLMSPVSKDTVFATSQHQQEQDDQKKGTFFSVVVRCNELLLKPTRWFADSTALTDRGSPIMKEPRQLTSKIYLEYSL</sequence>
<evidence type="ECO:0000256" key="1">
    <source>
        <dbReference type="SAM" id="MobiDB-lite"/>
    </source>
</evidence>
<feature type="region of interest" description="Disordered" evidence="1">
    <location>
        <begin position="1"/>
        <end position="26"/>
    </location>
</feature>
<evidence type="ECO:0000313" key="2">
    <source>
        <dbReference type="EMBL" id="KAK5846920.1"/>
    </source>
</evidence>
<dbReference type="EMBL" id="JARKNE010000001">
    <property type="protein sequence ID" value="KAK5846920.1"/>
    <property type="molecule type" value="Genomic_DNA"/>
</dbReference>
<organism evidence="2 3">
    <name type="scientific">Gossypium arboreum</name>
    <name type="common">Tree cotton</name>
    <name type="synonym">Gossypium nanking</name>
    <dbReference type="NCBI Taxonomy" id="29729"/>
    <lineage>
        <taxon>Eukaryota</taxon>
        <taxon>Viridiplantae</taxon>
        <taxon>Streptophyta</taxon>
        <taxon>Embryophyta</taxon>
        <taxon>Tracheophyta</taxon>
        <taxon>Spermatophyta</taxon>
        <taxon>Magnoliopsida</taxon>
        <taxon>eudicotyledons</taxon>
        <taxon>Gunneridae</taxon>
        <taxon>Pentapetalae</taxon>
        <taxon>rosids</taxon>
        <taxon>malvids</taxon>
        <taxon>Malvales</taxon>
        <taxon>Malvaceae</taxon>
        <taxon>Malvoideae</taxon>
        <taxon>Gossypium</taxon>
    </lineage>
</organism>
<evidence type="ECO:0000313" key="3">
    <source>
        <dbReference type="Proteomes" id="UP001358586"/>
    </source>
</evidence>
<keyword evidence="3" id="KW-1185">Reference proteome</keyword>
<name>A0ABR0R5Z1_GOSAR</name>
<reference evidence="2 3" key="1">
    <citation type="submission" date="2023-03" db="EMBL/GenBank/DDBJ databases">
        <title>WGS of Gossypium arboreum.</title>
        <authorList>
            <person name="Yu D."/>
        </authorList>
    </citation>
    <scope>NUCLEOTIDE SEQUENCE [LARGE SCALE GENOMIC DNA]</scope>
    <source>
        <tissue evidence="2">Leaf</tissue>
    </source>
</reference>
<protein>
    <submittedName>
        <fullName evidence="2">Uncharacterized protein</fullName>
    </submittedName>
</protein>
<dbReference type="Proteomes" id="UP001358586">
    <property type="component" value="Chromosome 1"/>
</dbReference>